<dbReference type="EMBL" id="CAJOBC010042582">
    <property type="protein sequence ID" value="CAF4148939.1"/>
    <property type="molecule type" value="Genomic_DNA"/>
</dbReference>
<dbReference type="EMBL" id="CAJNOQ010012854">
    <property type="protein sequence ID" value="CAF1309191.1"/>
    <property type="molecule type" value="Genomic_DNA"/>
</dbReference>
<dbReference type="Pfam" id="PF01129">
    <property type="entry name" value="ART"/>
    <property type="match status" value="1"/>
</dbReference>
<dbReference type="InterPro" id="IPR000768">
    <property type="entry name" value="ART"/>
</dbReference>
<evidence type="ECO:0000256" key="4">
    <source>
        <dbReference type="ARBA" id="ARBA00022695"/>
    </source>
</evidence>
<dbReference type="GO" id="GO:0016779">
    <property type="term" value="F:nucleotidyltransferase activity"/>
    <property type="evidence" value="ECO:0007669"/>
    <property type="project" value="UniProtKB-KW"/>
</dbReference>
<sequence>MKSSKIDKDELILMCQKEYKDNKAELKILREVEKDYVADQSLWWYTQESFLYRLMNKALRVQNIDLLFLFRFFMRDIRKQLEQHRCSSSVRLYHDQLISNEELQTPKDSIGQLISVNSFLSTSISRQLALSFLELSTISDDLQRVLFEIDADPRLSGIKQFANITSFSYFPGEDKVLMMSGSIFRLVNIHRDDGRVWIIQMTLCDDNDHDLK</sequence>
<name>A0A815EF40_9BILA</name>
<dbReference type="Proteomes" id="UP000681722">
    <property type="component" value="Unassembled WGS sequence"/>
</dbReference>
<organism evidence="7 9">
    <name type="scientific">Didymodactylos carnosus</name>
    <dbReference type="NCBI Taxonomy" id="1234261"/>
    <lineage>
        <taxon>Eukaryota</taxon>
        <taxon>Metazoa</taxon>
        <taxon>Spiralia</taxon>
        <taxon>Gnathifera</taxon>
        <taxon>Rotifera</taxon>
        <taxon>Eurotatoria</taxon>
        <taxon>Bdelloidea</taxon>
        <taxon>Philodinida</taxon>
        <taxon>Philodinidae</taxon>
        <taxon>Didymodactylos</taxon>
    </lineage>
</organism>
<evidence type="ECO:0000313" key="8">
    <source>
        <dbReference type="EMBL" id="CAF4148939.1"/>
    </source>
</evidence>
<evidence type="ECO:0000313" key="9">
    <source>
        <dbReference type="Proteomes" id="UP000663829"/>
    </source>
</evidence>
<reference evidence="7" key="1">
    <citation type="submission" date="2021-02" db="EMBL/GenBank/DDBJ databases">
        <authorList>
            <person name="Nowell W R."/>
        </authorList>
    </citation>
    <scope>NUCLEOTIDE SEQUENCE</scope>
</reference>
<comment type="similarity">
    <text evidence="1 6">Belongs to the Arg-specific ADP-ribosyltransferase family.</text>
</comment>
<dbReference type="Proteomes" id="UP000663829">
    <property type="component" value="Unassembled WGS sequence"/>
</dbReference>
<protein>
    <recommendedName>
        <fullName evidence="6">NAD(P)(+)--arginine ADP-ribosyltransferase</fullName>
        <ecNumber evidence="6">2.4.2.31</ecNumber>
    </recommendedName>
    <alternativeName>
        <fullName evidence="6">Mono(ADP-ribosyl)transferase</fullName>
    </alternativeName>
</protein>
<keyword evidence="3 6" id="KW-0808">Transferase</keyword>
<dbReference type="Gene3D" id="3.90.176.10">
    <property type="entry name" value="Toxin ADP-ribosyltransferase, Chain A, domain 1"/>
    <property type="match status" value="1"/>
</dbReference>
<proteinExistence type="inferred from homology"/>
<dbReference type="SUPFAM" id="SSF56399">
    <property type="entry name" value="ADP-ribosylation"/>
    <property type="match status" value="1"/>
</dbReference>
<keyword evidence="2 6" id="KW-0328">Glycosyltransferase</keyword>
<keyword evidence="4" id="KW-0548">Nucleotidyltransferase</keyword>
<evidence type="ECO:0000256" key="1">
    <source>
        <dbReference type="ARBA" id="ARBA00009558"/>
    </source>
</evidence>
<keyword evidence="6" id="KW-0520">NAD</keyword>
<dbReference type="AlphaFoldDB" id="A0A815EF40"/>
<evidence type="ECO:0000256" key="6">
    <source>
        <dbReference type="RuleBase" id="RU361228"/>
    </source>
</evidence>
<comment type="caution">
    <text evidence="7">The sequence shown here is derived from an EMBL/GenBank/DDBJ whole genome shotgun (WGS) entry which is preliminary data.</text>
</comment>
<dbReference type="EC" id="2.4.2.31" evidence="6"/>
<keyword evidence="6" id="KW-0521">NADP</keyword>
<accession>A0A815EF40</accession>
<evidence type="ECO:0000256" key="2">
    <source>
        <dbReference type="ARBA" id="ARBA00022676"/>
    </source>
</evidence>
<dbReference type="PROSITE" id="PS51996">
    <property type="entry name" value="TR_MART"/>
    <property type="match status" value="1"/>
</dbReference>
<evidence type="ECO:0000256" key="5">
    <source>
        <dbReference type="ARBA" id="ARBA00047597"/>
    </source>
</evidence>
<dbReference type="GO" id="GO:0106274">
    <property type="term" value="F:NAD+-protein-arginine ADP-ribosyltransferase activity"/>
    <property type="evidence" value="ECO:0007669"/>
    <property type="project" value="UniProtKB-EC"/>
</dbReference>
<gene>
    <name evidence="7" type="ORF">GPM918_LOCUS28908</name>
    <name evidence="8" type="ORF">SRO942_LOCUS29548</name>
</gene>
<dbReference type="OrthoDB" id="10049507at2759"/>
<evidence type="ECO:0000256" key="3">
    <source>
        <dbReference type="ARBA" id="ARBA00022679"/>
    </source>
</evidence>
<comment type="catalytic activity">
    <reaction evidence="5 6">
        <text>L-arginyl-[protein] + NAD(+) = N(omega)-(ADP-D-ribosyl)-L-arginyl-[protein] + nicotinamide + H(+)</text>
        <dbReference type="Rhea" id="RHEA:19149"/>
        <dbReference type="Rhea" id="RHEA-COMP:10532"/>
        <dbReference type="Rhea" id="RHEA-COMP:15087"/>
        <dbReference type="ChEBI" id="CHEBI:15378"/>
        <dbReference type="ChEBI" id="CHEBI:17154"/>
        <dbReference type="ChEBI" id="CHEBI:29965"/>
        <dbReference type="ChEBI" id="CHEBI:57540"/>
        <dbReference type="ChEBI" id="CHEBI:142554"/>
        <dbReference type="EC" id="2.4.2.31"/>
    </reaction>
</comment>
<keyword evidence="9" id="KW-1185">Reference proteome</keyword>
<evidence type="ECO:0000313" key="7">
    <source>
        <dbReference type="EMBL" id="CAF1309191.1"/>
    </source>
</evidence>